<dbReference type="Gene3D" id="2.60.120.1390">
    <property type="match status" value="2"/>
</dbReference>
<accession>A0A6J4JVT8</accession>
<evidence type="ECO:0008006" key="3">
    <source>
        <dbReference type="Google" id="ProtNLM"/>
    </source>
</evidence>
<dbReference type="Pfam" id="PF11175">
    <property type="entry name" value="DUF2961"/>
    <property type="match status" value="1"/>
</dbReference>
<name>A0A6J4JVT8_9BACT</name>
<sequence>MRRNGLWLNLLLTLICAISAHAHAHAADGNPLDGLERLKSYETRRSASTDPDRRNGNADARPIAPGATVVIADLQGPGVITHIWNTVAAKDRGYSRLLRLRMYWDGETEPSVDCPLGDFFAVGHGIDAPVASAPVQVSSAGRARNCYWPMPFRRSARVTVTNEGREPVGALYWYVDWRKEQKLPGDTAYFHAQYRQEFPTPPGRNYVVADITGRGHYVGTVLSVRAHGAGWWGEGDDFFFIDGKAEPALQGTGTEDYFSDAWGVFPHTGPFYGTTVWEGNEAVGGHTTVYRWHVPDPVTFRKSLRLELEHKGVASNPDGTIRTHFGDRIDDFSSVAFWYQTEPHRPFPQMPVGHARLYHAPENTVEGESLLGSATVSAGVLERQDLPGLSGGAQLFWKPEAAGQTLTVPVEVKEAGTYDLTVLLPRSWDYGTYQVELDGRAVGGPQDLYAAVLTPREVFVPGQRLAAGRHLLRFVNKGRNEKSPGHYFGLDGVVLTPRRAR</sequence>
<dbReference type="AlphaFoldDB" id="A0A6J4JVT8"/>
<reference evidence="2" key="1">
    <citation type="submission" date="2020-02" db="EMBL/GenBank/DDBJ databases">
        <authorList>
            <person name="Meier V. D."/>
        </authorList>
    </citation>
    <scope>NUCLEOTIDE SEQUENCE</scope>
    <source>
        <strain evidence="2">AVDCRST_MAG63</strain>
    </source>
</reference>
<organism evidence="2">
    <name type="scientific">uncultured Armatimonadetes bacterium</name>
    <dbReference type="NCBI Taxonomy" id="157466"/>
    <lineage>
        <taxon>Bacteria</taxon>
        <taxon>Bacillati</taxon>
        <taxon>Armatimonadota</taxon>
        <taxon>environmental samples</taxon>
    </lineage>
</organism>
<keyword evidence="1" id="KW-0732">Signal</keyword>
<dbReference type="InterPro" id="IPR021345">
    <property type="entry name" value="DUF2961"/>
</dbReference>
<proteinExistence type="predicted"/>
<dbReference type="Gene3D" id="2.60.120.260">
    <property type="entry name" value="Galactose-binding domain-like"/>
    <property type="match status" value="1"/>
</dbReference>
<evidence type="ECO:0000256" key="1">
    <source>
        <dbReference type="SAM" id="SignalP"/>
    </source>
</evidence>
<dbReference type="EMBL" id="CADCTO010000578">
    <property type="protein sequence ID" value="CAA9288718.1"/>
    <property type="molecule type" value="Genomic_DNA"/>
</dbReference>
<gene>
    <name evidence="2" type="ORF">AVDCRST_MAG63-4210</name>
</gene>
<feature type="chain" id="PRO_5026755900" description="DUF2961 domain-containing protein" evidence="1">
    <location>
        <begin position="27"/>
        <end position="501"/>
    </location>
</feature>
<evidence type="ECO:0000313" key="2">
    <source>
        <dbReference type="EMBL" id="CAA9288718.1"/>
    </source>
</evidence>
<protein>
    <recommendedName>
        <fullName evidence="3">DUF2961 domain-containing protein</fullName>
    </recommendedName>
</protein>
<feature type="signal peptide" evidence="1">
    <location>
        <begin position="1"/>
        <end position="26"/>
    </location>
</feature>